<dbReference type="AlphaFoldDB" id="A0A140GRU0"/>
<sequence>MYSESVVDFDDKAIEVAFFNLTYNLPALEGNTTICYMNILDFAPDENESNRTESRMFTFDIYGDIMIPYNHIFIFEDDEIILNFFKSLSAVTRRKYTFHKAGVPYMIVSKDKVVKFKSM</sequence>
<dbReference type="RefSeq" id="WP_061429835.1">
    <property type="nucleotide sequence ID" value="NZ_CATNZX010000014.1"/>
</dbReference>
<dbReference type="Proteomes" id="UP000070260">
    <property type="component" value="Plasmid pJFP838A"/>
</dbReference>
<organism evidence="1 2">
    <name type="scientific">Clostridium perfringens</name>
    <dbReference type="NCBI Taxonomy" id="1502"/>
    <lineage>
        <taxon>Bacteria</taxon>
        <taxon>Bacillati</taxon>
        <taxon>Bacillota</taxon>
        <taxon>Clostridia</taxon>
        <taxon>Eubacteriales</taxon>
        <taxon>Clostridiaceae</taxon>
        <taxon>Clostridium</taxon>
    </lineage>
</organism>
<accession>A0A140GRU0</accession>
<name>A0A140GRU0_CLOPF</name>
<gene>
    <name evidence="1" type="ORF">JFP838_pA0333</name>
</gene>
<keyword evidence="1" id="KW-0614">Plasmid</keyword>
<dbReference type="EMBL" id="CP013615">
    <property type="protein sequence ID" value="AMN31249.1"/>
    <property type="molecule type" value="Genomic_DNA"/>
</dbReference>
<geneLocation type="plasmid" evidence="1 2">
    <name>pJFP838A</name>
</geneLocation>
<dbReference type="PATRIC" id="fig|1502.177.peg.3543"/>
<reference evidence="1 2" key="1">
    <citation type="journal article" date="2016" name="PLoS ONE">
        <title>Plasmid Characterization and Chromosome Analysis of Two netF+ Clostridium perfringens Isolates Associated with Foal and Canine Necrotizing Enteritis.</title>
        <authorList>
            <person name="Mehdizadeh Gohari I."/>
            <person name="Kropinski A.M."/>
            <person name="Weese S.J."/>
            <person name="Parreira V.R."/>
            <person name="Whitehead A.E."/>
            <person name="Boerlin P."/>
            <person name="Prescott J.F."/>
        </authorList>
    </citation>
    <scope>NUCLEOTIDE SEQUENCE [LARGE SCALE GENOMIC DNA]</scope>
    <source>
        <strain evidence="1 2">JP838</strain>
        <plasmid evidence="2">Plasmid pJFP838A</plasmid>
    </source>
</reference>
<proteinExistence type="predicted"/>
<evidence type="ECO:0000313" key="2">
    <source>
        <dbReference type="Proteomes" id="UP000070260"/>
    </source>
</evidence>
<protein>
    <submittedName>
        <fullName evidence="1">Uncharacterized protein</fullName>
    </submittedName>
</protein>
<evidence type="ECO:0000313" key="1">
    <source>
        <dbReference type="EMBL" id="AMN31249.1"/>
    </source>
</evidence>